<dbReference type="Ensembl" id="ENSAPLT00000004484.2">
    <property type="protein sequence ID" value="ENSAPLP00000003877.2"/>
    <property type="gene ID" value="ENSAPLG00000004370.2"/>
</dbReference>
<evidence type="ECO:0000256" key="14">
    <source>
        <dbReference type="SAM" id="MobiDB-lite"/>
    </source>
</evidence>
<dbReference type="FunFam" id="2.30.30.40:FF:000147">
    <property type="entry name" value="Cas scaffold protein family member 4"/>
    <property type="match status" value="1"/>
</dbReference>
<dbReference type="Pfam" id="PF12026">
    <property type="entry name" value="CAS_C"/>
    <property type="match status" value="1"/>
</dbReference>
<dbReference type="Pfam" id="PF14604">
    <property type="entry name" value="SH3_9"/>
    <property type="match status" value="1"/>
</dbReference>
<evidence type="ECO:0000256" key="3">
    <source>
        <dbReference type="ARBA" id="ARBA00007848"/>
    </source>
</evidence>
<dbReference type="InterPro" id="IPR021901">
    <property type="entry name" value="CAS_C"/>
</dbReference>
<dbReference type="Proteomes" id="UP000016666">
    <property type="component" value="Chromosome 21"/>
</dbReference>
<dbReference type="GO" id="GO:0007155">
    <property type="term" value="P:cell adhesion"/>
    <property type="evidence" value="ECO:0007669"/>
    <property type="project" value="UniProtKB-KW"/>
</dbReference>
<feature type="compositionally biased region" description="Low complexity" evidence="14">
    <location>
        <begin position="421"/>
        <end position="443"/>
    </location>
</feature>
<keyword evidence="5" id="KW-0963">Cytoplasm</keyword>
<dbReference type="InterPro" id="IPR014928">
    <property type="entry name" value="Serine_rich_dom"/>
</dbReference>
<sequence length="812" mass="91094">MAFSLQNTLAKALYDNKAECSDELAFRKGDILTVLDQNVIGSEGWWKCSLHGRQGLAPANRLQLLPGAQALPLPPSTHGDVPEPPAGQQNIYQVPSVPKPPVASSTYEKMEGWVKPPARACTLPAQGIYQVPALAAQLLNERTQSSTRQHLFTLPRASRASVPNIRSEVYDVPSTQRRESLFTRSPATPPTARKGSVLLGSTECFQEEQQLYNIPSGPEKTGAVNHRDSPVGNLYDVPPKRETDASGKGSQKKCWGHYNTLPNPRKSEWIYDIPVSPEKMGLEHSPSGPSLENQVLYDIPPARYKAPTSTEAKGVNPQLYDIPPTQRKLVFPDAPLYDIPPPRDMLLLPQNGSCEAPPSHLDPKAENQTSEENVYDIPKGLPNTLQSNKEREKHNNSSGNKAYRVPVQISRDTKLEHERSSVPSADSRSSTVSKFSNSSAEFMSSSEEPVKEIKLDLDVAIETLTRLQHGVSSSVASLMIFVSSKWRLQEHLEKNIEEIHRAVDHIKVSLREFLAFARGIKVNASYITDNNLQTRIKKQLEILINSFKILTETREALNNCNWSLEALVLRKPQNSPDDLDRFVMVARTIPDDIKRFVSIIIANGKLLFRKSEKEQEMKQSNVNPEYKMAKQIPVPRRIEIESLQRNAHDKLSQSQVSQQKTKDDDIEDCEYVQLQVLPSSKKNVIQSKQEPAKKIALPEHCRLCFSALQKAIAVFNNSLSNNQPPEVFISHSKLIIMVGQKIVDSLCQETQERDARNDILHSSSRFCSLLKNLALATKNAAIQYPNADAMKELQNQNDELYKYTQQFRAMME</sequence>
<dbReference type="PANTHER" id="PTHR10654:SF19">
    <property type="entry name" value="CAS SCAFFOLDING PROTEIN FAMILY MEMBER 4"/>
    <property type="match status" value="1"/>
</dbReference>
<keyword evidence="4 13" id="KW-0728">SH3 domain</keyword>
<dbReference type="SUPFAM" id="SSF50044">
    <property type="entry name" value="SH3-domain"/>
    <property type="match status" value="1"/>
</dbReference>
<dbReference type="Gene3D" id="2.30.30.40">
    <property type="entry name" value="SH3 Domains"/>
    <property type="match status" value="1"/>
</dbReference>
<comment type="subcellular location">
    <subcellularLocation>
        <location evidence="2">Cell junction</location>
        <location evidence="2">Focal adhesion</location>
    </subcellularLocation>
    <subcellularLocation>
        <location evidence="1">Cytoplasm</location>
        <location evidence="1">Cytoskeleton</location>
    </subcellularLocation>
</comment>
<feature type="region of interest" description="Disordered" evidence="14">
    <location>
        <begin position="341"/>
        <end position="443"/>
    </location>
</feature>
<evidence type="ECO:0000256" key="10">
    <source>
        <dbReference type="ARBA" id="ARBA00055892"/>
    </source>
</evidence>
<evidence type="ECO:0000256" key="13">
    <source>
        <dbReference type="PROSITE-ProRule" id="PRU00192"/>
    </source>
</evidence>
<dbReference type="GO" id="GO:0005856">
    <property type="term" value="C:cytoskeleton"/>
    <property type="evidence" value="ECO:0007669"/>
    <property type="project" value="UniProtKB-SubCell"/>
</dbReference>
<proteinExistence type="inferred from homology"/>
<comment type="function">
    <text evidence="10">Docking protein that plays a role in tyrosine kinase-based signaling related to cell adhesion and cell spreading. Regulates PTK2/FAK1 activity, focal adhesion integrity, and cell spreading.</text>
</comment>
<keyword evidence="7" id="KW-0130">Cell adhesion</keyword>
<accession>U3I9F6</accession>
<keyword evidence="9" id="KW-0206">Cytoskeleton</keyword>
<evidence type="ECO:0000256" key="2">
    <source>
        <dbReference type="ARBA" id="ARBA00004246"/>
    </source>
</evidence>
<dbReference type="PANTHER" id="PTHR10654">
    <property type="entry name" value="CAS SCAFFOLDING PROTEIN"/>
    <property type="match status" value="1"/>
</dbReference>
<feature type="compositionally biased region" description="Basic and acidic residues" evidence="14">
    <location>
        <begin position="411"/>
        <end position="420"/>
    </location>
</feature>
<dbReference type="CDD" id="cd11568">
    <property type="entry name" value="FAT-like_CASS4_C"/>
    <property type="match status" value="1"/>
</dbReference>
<dbReference type="PROSITE" id="PS50002">
    <property type="entry name" value="SH3"/>
    <property type="match status" value="1"/>
</dbReference>
<dbReference type="InterPro" id="IPR037362">
    <property type="entry name" value="CAS_fam"/>
</dbReference>
<keyword evidence="6" id="KW-0597">Phosphoprotein</keyword>
<evidence type="ECO:0000256" key="9">
    <source>
        <dbReference type="ARBA" id="ARBA00023212"/>
    </source>
</evidence>
<evidence type="ECO:0000256" key="5">
    <source>
        <dbReference type="ARBA" id="ARBA00022490"/>
    </source>
</evidence>
<organism evidence="16 17">
    <name type="scientific">Anas platyrhynchos platyrhynchos</name>
    <name type="common">Northern mallard</name>
    <dbReference type="NCBI Taxonomy" id="8840"/>
    <lineage>
        <taxon>Eukaryota</taxon>
        <taxon>Metazoa</taxon>
        <taxon>Chordata</taxon>
        <taxon>Craniata</taxon>
        <taxon>Vertebrata</taxon>
        <taxon>Euteleostomi</taxon>
        <taxon>Archelosauria</taxon>
        <taxon>Archosauria</taxon>
        <taxon>Dinosauria</taxon>
        <taxon>Saurischia</taxon>
        <taxon>Theropoda</taxon>
        <taxon>Coelurosauria</taxon>
        <taxon>Aves</taxon>
        <taxon>Neognathae</taxon>
        <taxon>Galloanserae</taxon>
        <taxon>Anseriformes</taxon>
        <taxon>Anatidae</taxon>
        <taxon>Anatinae</taxon>
        <taxon>Anas</taxon>
    </lineage>
</organism>
<gene>
    <name evidence="16" type="primary">CASS4</name>
</gene>
<dbReference type="InterPro" id="IPR036028">
    <property type="entry name" value="SH3-like_dom_sf"/>
</dbReference>
<protein>
    <recommendedName>
        <fullName evidence="12">Cas scaffolding protein family member 4</fullName>
    </recommendedName>
</protein>
<dbReference type="Gene3D" id="1.20.120.230">
    <property type="entry name" value="Alpha-catenin/vinculin-like"/>
    <property type="match status" value="1"/>
</dbReference>
<dbReference type="HOGENOM" id="CLU_017000_1_0_1"/>
<reference evidence="16 17" key="1">
    <citation type="submission" date="2017-10" db="EMBL/GenBank/DDBJ databases">
        <title>A new Pekin duck reference genome.</title>
        <authorList>
            <person name="Hou Z.-C."/>
            <person name="Zhou Z.-K."/>
            <person name="Zhu F."/>
            <person name="Hou S.-S."/>
        </authorList>
    </citation>
    <scope>NUCLEOTIDE SEQUENCE [LARGE SCALE GENOMIC DNA]</scope>
</reference>
<dbReference type="AlphaFoldDB" id="U3I9F6"/>
<evidence type="ECO:0000256" key="8">
    <source>
        <dbReference type="ARBA" id="ARBA00022949"/>
    </source>
</evidence>
<evidence type="ECO:0000256" key="7">
    <source>
        <dbReference type="ARBA" id="ARBA00022889"/>
    </source>
</evidence>
<dbReference type="GO" id="GO:0005737">
    <property type="term" value="C:cytoplasm"/>
    <property type="evidence" value="ECO:0007669"/>
    <property type="project" value="TreeGrafter"/>
</dbReference>
<dbReference type="InterPro" id="IPR035744">
    <property type="entry name" value="CASS4_SH3"/>
</dbReference>
<dbReference type="InterPro" id="IPR001452">
    <property type="entry name" value="SH3_domain"/>
</dbReference>
<dbReference type="FunFam" id="1.20.120.830:FF:000001">
    <property type="entry name" value="BCAR1 scaffold protein, Cas family member"/>
    <property type="match status" value="1"/>
</dbReference>
<feature type="region of interest" description="Disordered" evidence="14">
    <location>
        <begin position="214"/>
        <end position="252"/>
    </location>
</feature>
<dbReference type="GO" id="GO:0016477">
    <property type="term" value="P:cell migration"/>
    <property type="evidence" value="ECO:0007669"/>
    <property type="project" value="TreeGrafter"/>
</dbReference>
<dbReference type="GeneTree" id="ENSGT00950000183008"/>
<evidence type="ECO:0000256" key="6">
    <source>
        <dbReference type="ARBA" id="ARBA00022553"/>
    </source>
</evidence>
<evidence type="ECO:0000256" key="4">
    <source>
        <dbReference type="ARBA" id="ARBA00022443"/>
    </source>
</evidence>
<evidence type="ECO:0000256" key="11">
    <source>
        <dbReference type="ARBA" id="ARBA00064074"/>
    </source>
</evidence>
<dbReference type="GO" id="GO:0005886">
    <property type="term" value="C:plasma membrane"/>
    <property type="evidence" value="ECO:0007669"/>
    <property type="project" value="TreeGrafter"/>
</dbReference>
<evidence type="ECO:0000313" key="17">
    <source>
        <dbReference type="Proteomes" id="UP000016666"/>
    </source>
</evidence>
<name>U3I9F6_ANAPP</name>
<evidence type="ECO:0000256" key="1">
    <source>
        <dbReference type="ARBA" id="ARBA00004245"/>
    </source>
</evidence>
<evidence type="ECO:0000256" key="12">
    <source>
        <dbReference type="ARBA" id="ARBA00071492"/>
    </source>
</evidence>
<dbReference type="CDD" id="cd12000">
    <property type="entry name" value="SH3_CASS4"/>
    <property type="match status" value="1"/>
</dbReference>
<evidence type="ECO:0000259" key="15">
    <source>
        <dbReference type="PROSITE" id="PS50002"/>
    </source>
</evidence>
<dbReference type="CDD" id="cd11551">
    <property type="entry name" value="Serine_rich_CASS4"/>
    <property type="match status" value="1"/>
</dbReference>
<dbReference type="GO" id="GO:0007169">
    <property type="term" value="P:cell surface receptor protein tyrosine kinase signaling pathway"/>
    <property type="evidence" value="ECO:0007669"/>
    <property type="project" value="TreeGrafter"/>
</dbReference>
<dbReference type="PRINTS" id="PR00452">
    <property type="entry name" value="SH3DOMAIN"/>
</dbReference>
<dbReference type="SMART" id="SM00326">
    <property type="entry name" value="SH3"/>
    <property type="match status" value="1"/>
</dbReference>
<comment type="similarity">
    <text evidence="3">Belongs to the CAS family.</text>
</comment>
<dbReference type="Gene3D" id="1.20.120.830">
    <property type="entry name" value="Serine-rich domain"/>
    <property type="match status" value="1"/>
</dbReference>
<dbReference type="GO" id="GO:0005925">
    <property type="term" value="C:focal adhesion"/>
    <property type="evidence" value="ECO:0007669"/>
    <property type="project" value="UniProtKB-SubCell"/>
</dbReference>
<feature type="domain" description="SH3" evidence="15">
    <location>
        <begin position="5"/>
        <end position="67"/>
    </location>
</feature>
<keyword evidence="8" id="KW-0965">Cell junction</keyword>
<comment type="subunit">
    <text evidence="11">Interacts (via SH3 domain) with PTK2/FAK1 (via C-terminus).</text>
</comment>
<reference evidence="16" key="2">
    <citation type="submission" date="2025-08" db="UniProtKB">
        <authorList>
            <consortium name="Ensembl"/>
        </authorList>
    </citation>
    <scope>IDENTIFICATION</scope>
</reference>
<reference evidence="16" key="3">
    <citation type="submission" date="2025-09" db="UniProtKB">
        <authorList>
            <consortium name="Ensembl"/>
        </authorList>
    </citation>
    <scope>IDENTIFICATION</scope>
</reference>
<dbReference type="Pfam" id="PF08824">
    <property type="entry name" value="Serine_rich"/>
    <property type="match status" value="1"/>
</dbReference>
<keyword evidence="17" id="KW-1185">Reference proteome</keyword>
<evidence type="ECO:0000313" key="16">
    <source>
        <dbReference type="Ensembl" id="ENSAPLP00000003877.2"/>
    </source>
</evidence>
<dbReference type="InterPro" id="IPR038319">
    <property type="entry name" value="Serine_rich_sf"/>
</dbReference>